<dbReference type="InterPro" id="IPR029024">
    <property type="entry name" value="TerB-like"/>
</dbReference>
<keyword evidence="2" id="KW-1185">Reference proteome</keyword>
<sequence length="64" mass="7212">MALWDRVKESASTIRTQLMARKNAPKSGAFRDAGMAMRPLVATADGIVDPSKRQRVTRLRRSRQ</sequence>
<dbReference type="Gene3D" id="1.10.3680.10">
    <property type="entry name" value="TerB-like"/>
    <property type="match status" value="1"/>
</dbReference>
<evidence type="ECO:0000313" key="1">
    <source>
        <dbReference type="EMBL" id="GAA0923261.1"/>
    </source>
</evidence>
<gene>
    <name evidence="1" type="ORF">GCM10009549_43430</name>
</gene>
<reference evidence="2" key="1">
    <citation type="journal article" date="2019" name="Int. J. Syst. Evol. Microbiol.">
        <title>The Global Catalogue of Microorganisms (GCM) 10K type strain sequencing project: providing services to taxonomists for standard genome sequencing and annotation.</title>
        <authorList>
            <consortium name="The Broad Institute Genomics Platform"/>
            <consortium name="The Broad Institute Genome Sequencing Center for Infectious Disease"/>
            <person name="Wu L."/>
            <person name="Ma J."/>
        </authorList>
    </citation>
    <scope>NUCLEOTIDE SEQUENCE [LARGE SCALE GENOMIC DNA]</scope>
    <source>
        <strain evidence="2">JCM 10673</strain>
    </source>
</reference>
<evidence type="ECO:0000313" key="2">
    <source>
        <dbReference type="Proteomes" id="UP001501005"/>
    </source>
</evidence>
<comment type="caution">
    <text evidence="1">The sequence shown here is derived from an EMBL/GenBank/DDBJ whole genome shotgun (WGS) entry which is preliminary data.</text>
</comment>
<name>A0ABP3ZN02_9ACTN</name>
<accession>A0ABP3ZN02</accession>
<organism evidence="1 2">
    <name type="scientific">Streptomyces thermoalcalitolerans</name>
    <dbReference type="NCBI Taxonomy" id="65605"/>
    <lineage>
        <taxon>Bacteria</taxon>
        <taxon>Bacillati</taxon>
        <taxon>Actinomycetota</taxon>
        <taxon>Actinomycetes</taxon>
        <taxon>Kitasatosporales</taxon>
        <taxon>Streptomycetaceae</taxon>
        <taxon>Streptomyces</taxon>
    </lineage>
</organism>
<protein>
    <submittedName>
        <fullName evidence="1">Uncharacterized protein</fullName>
    </submittedName>
</protein>
<dbReference type="Proteomes" id="UP001501005">
    <property type="component" value="Unassembled WGS sequence"/>
</dbReference>
<proteinExistence type="predicted"/>
<dbReference type="SUPFAM" id="SSF158682">
    <property type="entry name" value="TerB-like"/>
    <property type="match status" value="1"/>
</dbReference>
<dbReference type="EMBL" id="BAAAHG010000041">
    <property type="protein sequence ID" value="GAA0923261.1"/>
    <property type="molecule type" value="Genomic_DNA"/>
</dbReference>